<reference evidence="1" key="1">
    <citation type="journal article" date="2014" name="Front. Microbiol.">
        <title>High frequency of phylogenetically diverse reductive dehalogenase-homologous genes in deep subseafloor sedimentary metagenomes.</title>
        <authorList>
            <person name="Kawai M."/>
            <person name="Futagami T."/>
            <person name="Toyoda A."/>
            <person name="Takaki Y."/>
            <person name="Nishi S."/>
            <person name="Hori S."/>
            <person name="Arai W."/>
            <person name="Tsubouchi T."/>
            <person name="Morono Y."/>
            <person name="Uchiyama I."/>
            <person name="Ito T."/>
            <person name="Fujiyama A."/>
            <person name="Inagaki F."/>
            <person name="Takami H."/>
        </authorList>
    </citation>
    <scope>NUCLEOTIDE SEQUENCE</scope>
    <source>
        <strain evidence="1">Expedition CK06-06</strain>
    </source>
</reference>
<name>X1EYJ8_9ZZZZ</name>
<feature type="non-terminal residue" evidence="1">
    <location>
        <position position="1"/>
    </location>
</feature>
<organism evidence="1">
    <name type="scientific">marine sediment metagenome</name>
    <dbReference type="NCBI Taxonomy" id="412755"/>
    <lineage>
        <taxon>unclassified sequences</taxon>
        <taxon>metagenomes</taxon>
        <taxon>ecological metagenomes</taxon>
    </lineage>
</organism>
<comment type="caution">
    <text evidence="1">The sequence shown here is derived from an EMBL/GenBank/DDBJ whole genome shotgun (WGS) entry which is preliminary data.</text>
</comment>
<accession>X1EYJ8</accession>
<dbReference type="AlphaFoldDB" id="X1EYJ8"/>
<evidence type="ECO:0000313" key="1">
    <source>
        <dbReference type="EMBL" id="GAH13678.1"/>
    </source>
</evidence>
<feature type="non-terminal residue" evidence="1">
    <location>
        <position position="166"/>
    </location>
</feature>
<proteinExistence type="predicted"/>
<gene>
    <name evidence="1" type="ORF">S01H4_61772</name>
</gene>
<sequence length="166" mass="19897">EAIISYYDEARKIFHKIGWKDEARRLINTIKFYKEKKEKDEKLRALEKKKLEVAELEVLAVKPESEEEILARHKKIIEYEKEKKDKAYTADEIFKMINAAERMAQEYEVNIKKGILKHECPYSEIIEIYRDAKKSFENIGWTEEASKLVSSINFYKEKLEKDMKLR</sequence>
<protein>
    <submittedName>
        <fullName evidence="1">Uncharacterized protein</fullName>
    </submittedName>
</protein>
<dbReference type="EMBL" id="BART01036708">
    <property type="protein sequence ID" value="GAH13678.1"/>
    <property type="molecule type" value="Genomic_DNA"/>
</dbReference>